<name>A0A2U8FBJ6_9HELI</name>
<dbReference type="CDD" id="cd01347">
    <property type="entry name" value="ligand_gated_channel"/>
    <property type="match status" value="1"/>
</dbReference>
<proteinExistence type="inferred from homology"/>
<dbReference type="OrthoDB" id="78201at2"/>
<keyword evidence="2 8" id="KW-0813">Transport</keyword>
<feature type="domain" description="TonB-dependent receptor plug" evidence="11">
    <location>
        <begin position="53"/>
        <end position="155"/>
    </location>
</feature>
<evidence type="ECO:0000313" key="13">
    <source>
        <dbReference type="Proteomes" id="UP000244890"/>
    </source>
</evidence>
<accession>A0A2U8FBJ6</accession>
<dbReference type="GO" id="GO:0009279">
    <property type="term" value="C:cell outer membrane"/>
    <property type="evidence" value="ECO:0007669"/>
    <property type="project" value="UniProtKB-SubCell"/>
</dbReference>
<dbReference type="GO" id="GO:0015344">
    <property type="term" value="F:siderophore uptake transmembrane transporter activity"/>
    <property type="evidence" value="ECO:0007669"/>
    <property type="project" value="TreeGrafter"/>
</dbReference>
<keyword evidence="7 8" id="KW-0998">Cell outer membrane</keyword>
<comment type="similarity">
    <text evidence="8 9">Belongs to the TonB-dependent receptor family.</text>
</comment>
<evidence type="ECO:0000256" key="7">
    <source>
        <dbReference type="ARBA" id="ARBA00023237"/>
    </source>
</evidence>
<dbReference type="Pfam" id="PF07715">
    <property type="entry name" value="Plug"/>
    <property type="match status" value="1"/>
</dbReference>
<evidence type="ECO:0000256" key="9">
    <source>
        <dbReference type="RuleBase" id="RU003357"/>
    </source>
</evidence>
<dbReference type="SUPFAM" id="SSF56935">
    <property type="entry name" value="Porins"/>
    <property type="match status" value="1"/>
</dbReference>
<keyword evidence="3 8" id="KW-1134">Transmembrane beta strand</keyword>
<dbReference type="GO" id="GO:0044718">
    <property type="term" value="P:siderophore transmembrane transport"/>
    <property type="evidence" value="ECO:0007669"/>
    <property type="project" value="TreeGrafter"/>
</dbReference>
<dbReference type="Gene3D" id="2.40.170.20">
    <property type="entry name" value="TonB-dependent receptor, beta-barrel domain"/>
    <property type="match status" value="1"/>
</dbReference>
<dbReference type="EMBL" id="CP021886">
    <property type="protein sequence ID" value="AWI33610.1"/>
    <property type="molecule type" value="Genomic_DNA"/>
</dbReference>
<evidence type="ECO:0000259" key="10">
    <source>
        <dbReference type="Pfam" id="PF00593"/>
    </source>
</evidence>
<keyword evidence="12" id="KW-0675">Receptor</keyword>
<dbReference type="PANTHER" id="PTHR30069:SF27">
    <property type="entry name" value="BLL4766 PROTEIN"/>
    <property type="match status" value="1"/>
</dbReference>
<keyword evidence="5 9" id="KW-0798">TonB box</keyword>
<evidence type="ECO:0000313" key="12">
    <source>
        <dbReference type="EMBL" id="AWI33610.1"/>
    </source>
</evidence>
<keyword evidence="6 8" id="KW-0472">Membrane</keyword>
<comment type="subcellular location">
    <subcellularLocation>
        <location evidence="1 8">Cell outer membrane</location>
        <topology evidence="1 8">Multi-pass membrane protein</topology>
    </subcellularLocation>
</comment>
<gene>
    <name evidence="12" type="ORF">CDV25_01675</name>
</gene>
<evidence type="ECO:0000256" key="3">
    <source>
        <dbReference type="ARBA" id="ARBA00022452"/>
    </source>
</evidence>
<evidence type="ECO:0000256" key="1">
    <source>
        <dbReference type="ARBA" id="ARBA00004571"/>
    </source>
</evidence>
<dbReference type="RefSeq" id="WP_108910503.1">
    <property type="nucleotide sequence ID" value="NZ_CP021886.1"/>
</dbReference>
<dbReference type="Pfam" id="PF00593">
    <property type="entry name" value="TonB_dep_Rec_b-barrel"/>
    <property type="match status" value="1"/>
</dbReference>
<evidence type="ECO:0000256" key="2">
    <source>
        <dbReference type="ARBA" id="ARBA00022448"/>
    </source>
</evidence>
<dbReference type="InterPro" id="IPR000531">
    <property type="entry name" value="Beta-barrel_TonB"/>
</dbReference>
<dbReference type="InterPro" id="IPR036942">
    <property type="entry name" value="Beta-barrel_TonB_sf"/>
</dbReference>
<dbReference type="Gene3D" id="2.170.130.10">
    <property type="entry name" value="TonB-dependent receptor, plug domain"/>
    <property type="match status" value="1"/>
</dbReference>
<dbReference type="AlphaFoldDB" id="A0A2U8FBJ6"/>
<evidence type="ECO:0000256" key="6">
    <source>
        <dbReference type="ARBA" id="ARBA00023136"/>
    </source>
</evidence>
<dbReference type="InterPro" id="IPR037066">
    <property type="entry name" value="Plug_dom_sf"/>
</dbReference>
<dbReference type="PANTHER" id="PTHR30069">
    <property type="entry name" value="TONB-DEPENDENT OUTER MEMBRANE RECEPTOR"/>
    <property type="match status" value="1"/>
</dbReference>
<protein>
    <submittedName>
        <fullName evidence="12">TonB-dependent receptor</fullName>
    </submittedName>
</protein>
<organism evidence="12 13">
    <name type="scientific">Helicobacter apodemus</name>
    <dbReference type="NCBI Taxonomy" id="135569"/>
    <lineage>
        <taxon>Bacteria</taxon>
        <taxon>Pseudomonadati</taxon>
        <taxon>Campylobacterota</taxon>
        <taxon>Epsilonproteobacteria</taxon>
        <taxon>Campylobacterales</taxon>
        <taxon>Helicobacteraceae</taxon>
        <taxon>Helicobacter</taxon>
    </lineage>
</organism>
<dbReference type="Proteomes" id="UP000244890">
    <property type="component" value="Chromosome"/>
</dbReference>
<evidence type="ECO:0000256" key="4">
    <source>
        <dbReference type="ARBA" id="ARBA00022692"/>
    </source>
</evidence>
<evidence type="ECO:0000256" key="5">
    <source>
        <dbReference type="ARBA" id="ARBA00023077"/>
    </source>
</evidence>
<keyword evidence="4 8" id="KW-0812">Transmembrane</keyword>
<dbReference type="InterPro" id="IPR039426">
    <property type="entry name" value="TonB-dep_rcpt-like"/>
</dbReference>
<sequence>MDSRNFLHQKSFLGFLIVYSLALSVNAEENYKIPNVIVSSTGLEENVDLKVGNILVLEGEELTKKGYSSLEQALERVPGISFVNSGLGRNIDMRGQGSKANVAVKVLVDGREINVLDNSHGVTPLEAINLENIERIEIIPGGGAVLYGNGTRGGVINIITKKSKQDSLGVALKNQFFDAGHWGGSFNTNLSKKINENFAVSADINGFNKDGFQNGSNEKGFFVNSKAYLDFENSNLVFGVGYHKNKKSSTGYLTKAQIDSNPTQKGADDILQKITRPEFSLDFTHNFSDEWEFNANTFWQSQTIKYIKNIQARRAMNISYNLSQSGSSFKDTLTGLKLKNKYHYRDNSYFVVGYDFEHHDAKRDSRVSYGNVGPIVYHKMTTIMDMKKQSHSLFVLDSHQFTEQFSLRGGVRYEYATYRGDRTYRSEMAMNVPPNSSPTDTTTNFSMDKKNTHNFAFELTPKFQYSNTGSIYFKYERGFVSPTPAQFINRNNTRINPNYPPYYTANLNSEKYNTFEMGLNDLWWDFYGLNVVAFYTQSKDEISYTGDPHSATGSFWRYYNIDKTRRIGVELALHQSFSNGLTLKQSLNFLDAKVSKGVNDGKRVPYVSKVKATSSLEYAFNKNFKTFVDVSYYSRAKDGGRILPKDTNTGKISNMGWIKEYLLTDIGASYTYKDWQILGGIHNLFDESYYTYQNSVDNQYLVGSGRNYYLELKYVF</sequence>
<dbReference type="PROSITE" id="PS52016">
    <property type="entry name" value="TONB_DEPENDENT_REC_3"/>
    <property type="match status" value="1"/>
</dbReference>
<dbReference type="KEGG" id="had:CDV25_01675"/>
<evidence type="ECO:0000256" key="8">
    <source>
        <dbReference type="PROSITE-ProRule" id="PRU01360"/>
    </source>
</evidence>
<reference evidence="12 13" key="1">
    <citation type="submission" date="2017-06" db="EMBL/GenBank/DDBJ databases">
        <title>Complete genome of Helicobacter apodemus.</title>
        <authorList>
            <person name="Cho S."/>
        </authorList>
    </citation>
    <scope>NUCLEOTIDE SEQUENCE [LARGE SCALE GENOMIC DNA]</scope>
    <source>
        <strain evidence="13">SNUVETPUB-15-01</strain>
    </source>
</reference>
<feature type="domain" description="TonB-dependent receptor-like beta-barrel" evidence="10">
    <location>
        <begin position="259"/>
        <end position="684"/>
    </location>
</feature>
<evidence type="ECO:0000259" key="11">
    <source>
        <dbReference type="Pfam" id="PF07715"/>
    </source>
</evidence>
<dbReference type="InterPro" id="IPR012910">
    <property type="entry name" value="Plug_dom"/>
</dbReference>